<evidence type="ECO:0000256" key="1">
    <source>
        <dbReference type="ARBA" id="ARBA00007754"/>
    </source>
</evidence>
<feature type="active site" description="Proton donor" evidence="4">
    <location>
        <position position="153"/>
    </location>
</feature>
<dbReference type="InterPro" id="IPR036582">
    <property type="entry name" value="Mao_N_sf"/>
</dbReference>
<keyword evidence="5" id="KW-0732">Signal</keyword>
<dbReference type="SUPFAM" id="SSF51445">
    <property type="entry name" value="(Trans)glycosidases"/>
    <property type="match status" value="1"/>
</dbReference>
<organism evidence="7 8">
    <name type="scientific">Qingrenia yutianensis</name>
    <dbReference type="NCBI Taxonomy" id="2763676"/>
    <lineage>
        <taxon>Bacteria</taxon>
        <taxon>Bacillati</taxon>
        <taxon>Bacillota</taxon>
        <taxon>Clostridia</taxon>
        <taxon>Eubacteriales</taxon>
        <taxon>Oscillospiraceae</taxon>
        <taxon>Qingrenia</taxon>
    </lineage>
</organism>
<protein>
    <recommendedName>
        <fullName evidence="6">GH26 domain-containing protein</fullName>
    </recommendedName>
</protein>
<feature type="chain" id="PRO_5037542125" description="GH26 domain-containing protein" evidence="5">
    <location>
        <begin position="23"/>
        <end position="563"/>
    </location>
</feature>
<dbReference type="Proteomes" id="UP000647416">
    <property type="component" value="Unassembled WGS sequence"/>
</dbReference>
<dbReference type="GO" id="GO:0016985">
    <property type="term" value="F:mannan endo-1,4-beta-mannosidase activity"/>
    <property type="evidence" value="ECO:0007669"/>
    <property type="project" value="InterPro"/>
</dbReference>
<dbReference type="PROSITE" id="PS51764">
    <property type="entry name" value="GH26"/>
    <property type="match status" value="1"/>
</dbReference>
<dbReference type="Pfam" id="PF02156">
    <property type="entry name" value="Glyco_hydro_26"/>
    <property type="match status" value="1"/>
</dbReference>
<sequence length="563" mass="63639">MKKLISLLICLSIILTCTGAFAFAFPSVDWGALLAEKERMVNETDFELYIQGDVSNLPYFGARLEPKDGAYLGMIAETSGNFWPLGSYLTYIDAMNQPDFYYPANEIIKANDSAVMVGWTINSLDEVNYDTIRSVLNTLASYNKPMFIRFANEMNVSSLGDDPERYIEIFRNVANMVHEYDNFAVVWSPNDLGALDRPFEFFYPGDEYVDWIGVSMYMIKYFQGKTDTSYKDSVYFMTGDYAWATNRIKPIMDFMAKNGINKPVMISEGGVPTNTNHDTDLEAWGAPRMRDMLWNLVMKYPQIKMINYFNNHRANEAERYDINDYQYASDIFAEVKTSGLYKTGVNAQSDFALIPANSGEIIDVAVNSTLYTLAHVPNKPDIAVNYAIDGEWKHSSDKIPYKFSFSNIDIHSVSDGQHTLKIWTEDLIKEYVFYKHGTKIRFGADFEPEIKVVIDGETLETDQAPIIVTDRTLVPMRAIFEKLGASVDWNESAQAVTAVKGEREISLAIGGDVMRIDGEAKTLDVPAMLYNERTLVPVRAVSEALNCNVNWIGEENTVAITTK</sequence>
<feature type="active site" description="Nucleophile" evidence="4">
    <location>
        <position position="268"/>
    </location>
</feature>
<dbReference type="PANTHER" id="PTHR40079">
    <property type="entry name" value="MANNAN ENDO-1,4-BETA-MANNOSIDASE E-RELATED"/>
    <property type="match status" value="1"/>
</dbReference>
<feature type="domain" description="GH26" evidence="6">
    <location>
        <begin position="1"/>
        <end position="334"/>
    </location>
</feature>
<dbReference type="SUPFAM" id="SSF55383">
    <property type="entry name" value="Copper amine oxidase, domain N"/>
    <property type="match status" value="1"/>
</dbReference>
<evidence type="ECO:0000259" key="6">
    <source>
        <dbReference type="PROSITE" id="PS51764"/>
    </source>
</evidence>
<dbReference type="InterPro" id="IPR017853">
    <property type="entry name" value="GH"/>
</dbReference>
<dbReference type="Pfam" id="PF07833">
    <property type="entry name" value="Cu_amine_oxidN1"/>
    <property type="match status" value="1"/>
</dbReference>
<dbReference type="AlphaFoldDB" id="A0A926FBW8"/>
<feature type="signal peptide" evidence="5">
    <location>
        <begin position="1"/>
        <end position="22"/>
    </location>
</feature>
<comment type="caution">
    <text evidence="7">The sequence shown here is derived from an EMBL/GenBank/DDBJ whole genome shotgun (WGS) entry which is preliminary data.</text>
</comment>
<reference evidence="7" key="1">
    <citation type="submission" date="2020-08" db="EMBL/GenBank/DDBJ databases">
        <title>Genome public.</title>
        <authorList>
            <person name="Liu C."/>
            <person name="Sun Q."/>
        </authorList>
    </citation>
    <scope>NUCLEOTIDE SEQUENCE</scope>
    <source>
        <strain evidence="7">NSJ-50</strain>
    </source>
</reference>
<evidence type="ECO:0000256" key="3">
    <source>
        <dbReference type="ARBA" id="ARBA00023295"/>
    </source>
</evidence>
<dbReference type="PANTHER" id="PTHR40079:SF4">
    <property type="entry name" value="GH26 DOMAIN-CONTAINING PROTEIN-RELATED"/>
    <property type="match status" value="1"/>
</dbReference>
<accession>A0A926FBW8</accession>
<dbReference type="InterPro" id="IPR022790">
    <property type="entry name" value="GH26_dom"/>
</dbReference>
<proteinExistence type="inferred from homology"/>
<dbReference type="InterPro" id="IPR012854">
    <property type="entry name" value="Cu_amine_oxidase-like_N"/>
</dbReference>
<evidence type="ECO:0000256" key="4">
    <source>
        <dbReference type="PROSITE-ProRule" id="PRU01100"/>
    </source>
</evidence>
<dbReference type="GO" id="GO:0006080">
    <property type="term" value="P:substituted mannan metabolic process"/>
    <property type="evidence" value="ECO:0007669"/>
    <property type="project" value="InterPro"/>
</dbReference>
<dbReference type="Gene3D" id="3.20.20.80">
    <property type="entry name" value="Glycosidases"/>
    <property type="match status" value="1"/>
</dbReference>
<dbReference type="RefSeq" id="WP_262431204.1">
    <property type="nucleotide sequence ID" value="NZ_JACRTE010000001.1"/>
</dbReference>
<evidence type="ECO:0000256" key="2">
    <source>
        <dbReference type="ARBA" id="ARBA00022801"/>
    </source>
</evidence>
<dbReference type="InterPro" id="IPR000805">
    <property type="entry name" value="Glyco_hydro_26"/>
</dbReference>
<keyword evidence="8" id="KW-1185">Reference proteome</keyword>
<evidence type="ECO:0000256" key="5">
    <source>
        <dbReference type="SAM" id="SignalP"/>
    </source>
</evidence>
<name>A0A926FBW8_9FIRM</name>
<dbReference type="Gene3D" id="3.30.457.10">
    <property type="entry name" value="Copper amine oxidase-like, N-terminal domain"/>
    <property type="match status" value="1"/>
</dbReference>
<dbReference type="EMBL" id="JACRTE010000001">
    <property type="protein sequence ID" value="MBC8595524.1"/>
    <property type="molecule type" value="Genomic_DNA"/>
</dbReference>
<evidence type="ECO:0000313" key="8">
    <source>
        <dbReference type="Proteomes" id="UP000647416"/>
    </source>
</evidence>
<keyword evidence="2 4" id="KW-0378">Hydrolase</keyword>
<keyword evidence="3 4" id="KW-0326">Glycosidase</keyword>
<comment type="similarity">
    <text evidence="1 4">Belongs to the glycosyl hydrolase 26 family.</text>
</comment>
<gene>
    <name evidence="7" type="ORF">H8706_01395</name>
</gene>
<evidence type="ECO:0000313" key="7">
    <source>
        <dbReference type="EMBL" id="MBC8595524.1"/>
    </source>
</evidence>